<feature type="transmembrane region" description="Helical" evidence="7">
    <location>
        <begin position="34"/>
        <end position="56"/>
    </location>
</feature>
<dbReference type="KEGG" id="wcp:H9Q76_10230"/>
<feature type="transmembrane region" description="Helical" evidence="7">
    <location>
        <begin position="309"/>
        <end position="330"/>
    </location>
</feature>
<dbReference type="InterPro" id="IPR004680">
    <property type="entry name" value="Cit_transptr-like_dom"/>
</dbReference>
<evidence type="ECO:0000256" key="7">
    <source>
        <dbReference type="SAM" id="Phobius"/>
    </source>
</evidence>
<dbReference type="PANTHER" id="PTHR43302:SF5">
    <property type="entry name" value="TRANSPORTER ARSB-RELATED"/>
    <property type="match status" value="1"/>
</dbReference>
<dbReference type="PANTHER" id="PTHR43302">
    <property type="entry name" value="TRANSPORTER ARSB-RELATED"/>
    <property type="match status" value="1"/>
</dbReference>
<keyword evidence="5 7" id="KW-1133">Transmembrane helix</keyword>
<keyword evidence="3" id="KW-1003">Cell membrane</keyword>
<dbReference type="AlphaFoldDB" id="A0A7G9FKM7"/>
<comment type="subcellular location">
    <subcellularLocation>
        <location evidence="1">Cell membrane</location>
        <topology evidence="1">Multi-pass membrane protein</topology>
    </subcellularLocation>
</comment>
<evidence type="ECO:0000259" key="8">
    <source>
        <dbReference type="Pfam" id="PF03600"/>
    </source>
</evidence>
<sequence>MKKILTYIKRETVLMVSLVLAILSMFLVHPDRKYISYIDWHSITLLFCLMAVMAGFKETGLFRTIGNALLAHVHTTRQLFLVLVLLPFVFSMFITNDVSLITFVPFAIIVLSMSEKEHLIIPVVVMQTIAANLGSMLMPMGNPQNLYLYAKSGMSLGTFVEIMLPYTIASLLGILISMFFIKQHAIVIDRNDNAVKLPKKQIILYSIAFVLCLLNVAKLLDIRILFAIILVLFLLVSRKTLLHVDYALLGTFIGFFVFIGNMERVPAFQSFLESIITGQETYIAIGASQIISNVPTALLLSGFTTNCKALIIGANLGGLGTLIASMASLISYKQIAREYPGKKGKYFLWFTIVNVVFLAGLMGLYAIL</sequence>
<keyword evidence="10" id="KW-1185">Reference proteome</keyword>
<keyword evidence="4 7" id="KW-0812">Transmembrane</keyword>
<dbReference type="Proteomes" id="UP000515819">
    <property type="component" value="Chromosome"/>
</dbReference>
<evidence type="ECO:0000256" key="6">
    <source>
        <dbReference type="ARBA" id="ARBA00023136"/>
    </source>
</evidence>
<feature type="transmembrane region" description="Helical" evidence="7">
    <location>
        <begin position="346"/>
        <end position="367"/>
    </location>
</feature>
<dbReference type="GO" id="GO:0005886">
    <property type="term" value="C:plasma membrane"/>
    <property type="evidence" value="ECO:0007669"/>
    <property type="project" value="UniProtKB-SubCell"/>
</dbReference>
<organism evidence="9 10">
    <name type="scientific">Wujia chipingensis</name>
    <dbReference type="NCBI Taxonomy" id="2763670"/>
    <lineage>
        <taxon>Bacteria</taxon>
        <taxon>Bacillati</taxon>
        <taxon>Bacillota</taxon>
        <taxon>Clostridia</taxon>
        <taxon>Lachnospirales</taxon>
        <taxon>Lachnospiraceae</taxon>
        <taxon>Wujia</taxon>
    </lineage>
</organism>
<feature type="transmembrane region" description="Helical" evidence="7">
    <location>
        <begin position="281"/>
        <end position="303"/>
    </location>
</feature>
<dbReference type="Pfam" id="PF03600">
    <property type="entry name" value="CitMHS"/>
    <property type="match status" value="1"/>
</dbReference>
<dbReference type="RefSeq" id="WP_118374185.1">
    <property type="nucleotide sequence ID" value="NZ_CP060632.1"/>
</dbReference>
<keyword evidence="6 7" id="KW-0472">Membrane</keyword>
<gene>
    <name evidence="9" type="ORF">H9Q76_10230</name>
</gene>
<protein>
    <submittedName>
        <fullName evidence="9">Citrate transporter</fullName>
    </submittedName>
</protein>
<evidence type="ECO:0000256" key="3">
    <source>
        <dbReference type="ARBA" id="ARBA00022475"/>
    </source>
</evidence>
<accession>A0A7G9FKM7</accession>
<evidence type="ECO:0000256" key="4">
    <source>
        <dbReference type="ARBA" id="ARBA00022692"/>
    </source>
</evidence>
<feature type="transmembrane region" description="Helical" evidence="7">
    <location>
        <begin position="241"/>
        <end position="260"/>
    </location>
</feature>
<proteinExistence type="predicted"/>
<name>A0A7G9FKM7_9FIRM</name>
<feature type="domain" description="Citrate transporter-like" evidence="8">
    <location>
        <begin position="13"/>
        <end position="300"/>
    </location>
</feature>
<feature type="transmembrane region" description="Helical" evidence="7">
    <location>
        <begin position="202"/>
        <end position="235"/>
    </location>
</feature>
<evidence type="ECO:0000256" key="1">
    <source>
        <dbReference type="ARBA" id="ARBA00004651"/>
    </source>
</evidence>
<dbReference type="GO" id="GO:0055085">
    <property type="term" value="P:transmembrane transport"/>
    <property type="evidence" value="ECO:0007669"/>
    <property type="project" value="InterPro"/>
</dbReference>
<keyword evidence="2" id="KW-0813">Transport</keyword>
<feature type="transmembrane region" description="Helical" evidence="7">
    <location>
        <begin position="12"/>
        <end position="28"/>
    </location>
</feature>
<evidence type="ECO:0000256" key="5">
    <source>
        <dbReference type="ARBA" id="ARBA00022989"/>
    </source>
</evidence>
<feature type="transmembrane region" description="Helical" evidence="7">
    <location>
        <begin position="158"/>
        <end position="181"/>
    </location>
</feature>
<evidence type="ECO:0000313" key="10">
    <source>
        <dbReference type="Proteomes" id="UP000515819"/>
    </source>
</evidence>
<reference evidence="9 10" key="1">
    <citation type="submission" date="2020-08" db="EMBL/GenBank/DDBJ databases">
        <authorList>
            <person name="Liu C."/>
            <person name="Sun Q."/>
        </authorList>
    </citation>
    <scope>NUCLEOTIDE SEQUENCE [LARGE SCALE GENOMIC DNA]</scope>
    <source>
        <strain evidence="9 10">NSJ-4</strain>
    </source>
</reference>
<evidence type="ECO:0000313" key="9">
    <source>
        <dbReference type="EMBL" id="QNL99108.1"/>
    </source>
</evidence>
<evidence type="ECO:0000256" key="2">
    <source>
        <dbReference type="ARBA" id="ARBA00022448"/>
    </source>
</evidence>
<dbReference type="EMBL" id="CP060632">
    <property type="protein sequence ID" value="QNL99108.1"/>
    <property type="molecule type" value="Genomic_DNA"/>
</dbReference>